<dbReference type="AlphaFoldDB" id="A0A0K1P8U5"/>
<dbReference type="RefSeq" id="WP_050724364.1">
    <property type="nucleotide sequence ID" value="NZ_CP012332.1"/>
</dbReference>
<dbReference type="STRING" id="1391653.AKJ08_0218"/>
<organism evidence="1 2">
    <name type="scientific">Vulgatibacter incomptus</name>
    <dbReference type="NCBI Taxonomy" id="1391653"/>
    <lineage>
        <taxon>Bacteria</taxon>
        <taxon>Pseudomonadati</taxon>
        <taxon>Myxococcota</taxon>
        <taxon>Myxococcia</taxon>
        <taxon>Myxococcales</taxon>
        <taxon>Cystobacterineae</taxon>
        <taxon>Vulgatibacteraceae</taxon>
        <taxon>Vulgatibacter</taxon>
    </lineage>
</organism>
<keyword evidence="2" id="KW-1185">Reference proteome</keyword>
<evidence type="ECO:0000313" key="1">
    <source>
        <dbReference type="EMBL" id="AKU89831.1"/>
    </source>
</evidence>
<evidence type="ECO:0000313" key="2">
    <source>
        <dbReference type="Proteomes" id="UP000055590"/>
    </source>
</evidence>
<dbReference type="KEGG" id="vin:AKJ08_0218"/>
<reference evidence="1 2" key="1">
    <citation type="submission" date="2015-08" db="EMBL/GenBank/DDBJ databases">
        <authorList>
            <person name="Babu N.S."/>
            <person name="Beckwith C.J."/>
            <person name="Beseler K.G."/>
            <person name="Brison A."/>
            <person name="Carone J.V."/>
            <person name="Caskin T.P."/>
            <person name="Diamond M."/>
            <person name="Durham M.E."/>
            <person name="Foxe J.M."/>
            <person name="Go M."/>
            <person name="Henderson B.A."/>
            <person name="Jones I.B."/>
            <person name="McGettigan J.A."/>
            <person name="Micheletti S.J."/>
            <person name="Nasrallah M.E."/>
            <person name="Ortiz D."/>
            <person name="Piller C.R."/>
            <person name="Privatt S.R."/>
            <person name="Schneider S.L."/>
            <person name="Sharp S."/>
            <person name="Smith T.C."/>
            <person name="Stanton J.D."/>
            <person name="Ullery H.E."/>
            <person name="Wilson R.J."/>
            <person name="Serrano M.G."/>
            <person name="Buck G."/>
            <person name="Lee V."/>
            <person name="Wang Y."/>
            <person name="Carvalho R."/>
            <person name="Voegtly L."/>
            <person name="Shi R."/>
            <person name="Duckworth R."/>
            <person name="Johnson A."/>
            <person name="Loviza R."/>
            <person name="Walstead R."/>
            <person name="Shah Z."/>
            <person name="Kiflezghi M."/>
            <person name="Wade K."/>
            <person name="Ball S.L."/>
            <person name="Bradley K.W."/>
            <person name="Asai D.J."/>
            <person name="Bowman C.A."/>
            <person name="Russell D.A."/>
            <person name="Pope W.H."/>
            <person name="Jacobs-Sera D."/>
            <person name="Hendrix R.W."/>
            <person name="Hatfull G.F."/>
        </authorList>
    </citation>
    <scope>NUCLEOTIDE SEQUENCE [LARGE SCALE GENOMIC DNA]</scope>
    <source>
        <strain evidence="1 2">DSM 27710</strain>
    </source>
</reference>
<accession>A0A0K1P8U5</accession>
<dbReference type="EMBL" id="CP012332">
    <property type="protein sequence ID" value="AKU89831.1"/>
    <property type="molecule type" value="Genomic_DNA"/>
</dbReference>
<protein>
    <submittedName>
        <fullName evidence="1">Uncharacterized protein</fullName>
    </submittedName>
</protein>
<sequence length="311" mass="31097">MVPFAVRLRAHAAGLEAEASRVLGGGRSAEDLLALAGGPLPLIAAAASAVAPREASVVGLLPVELVGDADAVARRALAHRAAAEAEVLELSAGEGCTVDTACQAVKALLANLRGATARIDEASLRALASASGITEGEAASRLAEAGVAELVAVSPGDAPTVNGLAVRLLVVVPARIDLDFVAALLGRRPGPLAMVAGADTTGVMLLRAVAIARLAGHGPIAVGGKDELKGPDACLAFGADRLEAELDPPGSMGSRTRSYGEAAVRGAQLVLAAPRRRAAAGKKIAHILDEQVDPSLLPGGDALAVPLEVRS</sequence>
<gene>
    <name evidence="1" type="ORF">AKJ08_0218</name>
</gene>
<name>A0A0K1P8U5_9BACT</name>
<proteinExistence type="predicted"/>
<dbReference type="Proteomes" id="UP000055590">
    <property type="component" value="Chromosome"/>
</dbReference>